<comment type="caution">
    <text evidence="1">The sequence shown here is derived from an EMBL/GenBank/DDBJ whole genome shotgun (WGS) entry which is preliminary data.</text>
</comment>
<dbReference type="Gene3D" id="1.10.10.60">
    <property type="entry name" value="Homeodomain-like"/>
    <property type="match status" value="1"/>
</dbReference>
<protein>
    <submittedName>
        <fullName evidence="1">PhBC6A51 family helix-turn-helix protein</fullName>
    </submittedName>
</protein>
<accession>A0ABW5SSH9</accession>
<evidence type="ECO:0000313" key="1">
    <source>
        <dbReference type="EMBL" id="MFD2702775.1"/>
    </source>
</evidence>
<reference evidence="2" key="1">
    <citation type="journal article" date="2019" name="Int. J. Syst. Evol. Microbiol.">
        <title>The Global Catalogue of Microorganisms (GCM) 10K type strain sequencing project: providing services to taxonomists for standard genome sequencing and annotation.</title>
        <authorList>
            <consortium name="The Broad Institute Genomics Platform"/>
            <consortium name="The Broad Institute Genome Sequencing Center for Infectious Disease"/>
            <person name="Wu L."/>
            <person name="Ma J."/>
        </authorList>
    </citation>
    <scope>NUCLEOTIDE SEQUENCE [LARGE SCALE GENOMIC DNA]</scope>
    <source>
        <strain evidence="2">KCTC 33849</strain>
    </source>
</reference>
<keyword evidence="2" id="KW-1185">Reference proteome</keyword>
<evidence type="ECO:0000313" key="2">
    <source>
        <dbReference type="Proteomes" id="UP001597540"/>
    </source>
</evidence>
<name>A0ABW5SSH9_9BACL</name>
<proteinExistence type="predicted"/>
<dbReference type="RefSeq" id="WP_379264159.1">
    <property type="nucleotide sequence ID" value="NZ_JBHUMJ010000008.1"/>
</dbReference>
<sequence length="128" mass="14615">MALKRLEAHHMIAIQYLALPKRGGKTMEEIGTEAGVSRQAIYDWLKDPLFERELKRQISRNTVVKIPEVVDAMVQASVEDRNATAAKLILTMGEMLTEKVDVVKTDVSGMDREELTRRIQEYQSRKEA</sequence>
<dbReference type="Proteomes" id="UP001597540">
    <property type="component" value="Unassembled WGS sequence"/>
</dbReference>
<organism evidence="1 2">
    <name type="scientific">Paenibacillus shunpengii</name>
    <dbReference type="NCBI Taxonomy" id="2054424"/>
    <lineage>
        <taxon>Bacteria</taxon>
        <taxon>Bacillati</taxon>
        <taxon>Bacillota</taxon>
        <taxon>Bacilli</taxon>
        <taxon>Bacillales</taxon>
        <taxon>Paenibacillaceae</taxon>
        <taxon>Paenibacillus</taxon>
    </lineage>
</organism>
<gene>
    <name evidence="1" type="ORF">ACFSVM_20250</name>
</gene>
<dbReference type="EMBL" id="JBHUMJ010000008">
    <property type="protein sequence ID" value="MFD2702775.1"/>
    <property type="molecule type" value="Genomic_DNA"/>
</dbReference>